<reference evidence="1 2" key="1">
    <citation type="journal article" date="2022" name="Hortic Res">
        <title>A haplotype resolved chromosomal level avocado genome allows analysis of novel avocado genes.</title>
        <authorList>
            <person name="Nath O."/>
            <person name="Fletcher S.J."/>
            <person name="Hayward A."/>
            <person name="Shaw L.M."/>
            <person name="Masouleh A.K."/>
            <person name="Furtado A."/>
            <person name="Henry R.J."/>
            <person name="Mitter N."/>
        </authorList>
    </citation>
    <scope>NUCLEOTIDE SEQUENCE [LARGE SCALE GENOMIC DNA]</scope>
    <source>
        <strain evidence="2">cv. Hass</strain>
    </source>
</reference>
<evidence type="ECO:0000313" key="2">
    <source>
        <dbReference type="Proteomes" id="UP001234297"/>
    </source>
</evidence>
<accession>A0ACC2LFD1</accession>
<organism evidence="1 2">
    <name type="scientific">Persea americana</name>
    <name type="common">Avocado</name>
    <dbReference type="NCBI Taxonomy" id="3435"/>
    <lineage>
        <taxon>Eukaryota</taxon>
        <taxon>Viridiplantae</taxon>
        <taxon>Streptophyta</taxon>
        <taxon>Embryophyta</taxon>
        <taxon>Tracheophyta</taxon>
        <taxon>Spermatophyta</taxon>
        <taxon>Magnoliopsida</taxon>
        <taxon>Magnoliidae</taxon>
        <taxon>Laurales</taxon>
        <taxon>Lauraceae</taxon>
        <taxon>Persea</taxon>
    </lineage>
</organism>
<name>A0ACC2LFD1_PERAE</name>
<proteinExistence type="predicted"/>
<gene>
    <name evidence="1" type="ORF">MRB53_025125</name>
</gene>
<protein>
    <submittedName>
        <fullName evidence="1">Uncharacterized protein</fullName>
    </submittedName>
</protein>
<evidence type="ECO:0000313" key="1">
    <source>
        <dbReference type="EMBL" id="KAJ8631802.1"/>
    </source>
</evidence>
<dbReference type="Proteomes" id="UP001234297">
    <property type="component" value="Chromosome 7"/>
</dbReference>
<keyword evidence="2" id="KW-1185">Reference proteome</keyword>
<comment type="caution">
    <text evidence="1">The sequence shown here is derived from an EMBL/GenBank/DDBJ whole genome shotgun (WGS) entry which is preliminary data.</text>
</comment>
<dbReference type="EMBL" id="CM056815">
    <property type="protein sequence ID" value="KAJ8631802.1"/>
    <property type="molecule type" value="Genomic_DNA"/>
</dbReference>
<sequence length="473" mass="52445">MPVISQPPNVVREELQHEQSTTATRISSPIPPSTLSSDSAPVQSEARPVEYVLLTNVQPPSEVSVDVSHVDREMVPPSPPPIVQMEVEETLRVEVPPPTPTIPERVEKVPILEESVPTPFVHEEIAGSTETIPVEEHPPIVQEGLGLIVINATANVQSQPKETSKARSSMQRERGTIQLPFIESSDTLVQGRTMYSSINNEEALTEEPPAAIDVEVTTSEPLVQSSEVQDQSPLEPLMRSEVRDSSDNTVAPELLLILDSSIEMDRTWAVVDETTQALDLEARVICTRANNFLGEQSGLVMDEPNIEMETSLIPCNFFGLLYPSLVFRMSKYTFVYIAGEGTSFATSMAMEENIYEVDLSVVLQTPDDASFELAPLPVFLREQKDCIKMMLIGITQTLTNGRLDQLSNCRLVARNIFGMDWAPLDIRPLRTAVDGLFIYLENPLELCSLSPTALFEQVEKRLATLQTQLKARH</sequence>